<keyword evidence="4 10" id="KW-0812">Transmembrane</keyword>
<dbReference type="InParanoid" id="A0A1Y5TVW6"/>
<feature type="binding site" description="covalent" evidence="9">
    <location>
        <position position="67"/>
    </location>
    <ligand>
        <name>heme c</name>
        <dbReference type="ChEBI" id="CHEBI:61717"/>
    </ligand>
</feature>
<feature type="binding site" description="covalent" evidence="9">
    <location>
        <position position="186"/>
    </location>
    <ligand>
        <name>heme c</name>
        <dbReference type="ChEBI" id="CHEBI:61717"/>
    </ligand>
</feature>
<comment type="cofactor">
    <cofactor evidence="9">
        <name>heme c</name>
        <dbReference type="ChEBI" id="CHEBI:61717"/>
    </cofactor>
    <text evidence="9">Binds 1 heme c group covalently per subunit.</text>
</comment>
<proteinExistence type="predicted"/>
<dbReference type="RefSeq" id="WP_085885088.1">
    <property type="nucleotide sequence ID" value="NZ_FWFR01000003.1"/>
</dbReference>
<organism evidence="13 14">
    <name type="scientific">Oceanibacterium hippocampi</name>
    <dbReference type="NCBI Taxonomy" id="745714"/>
    <lineage>
        <taxon>Bacteria</taxon>
        <taxon>Pseudomonadati</taxon>
        <taxon>Pseudomonadota</taxon>
        <taxon>Alphaproteobacteria</taxon>
        <taxon>Sneathiellales</taxon>
        <taxon>Sneathiellaceae</taxon>
        <taxon>Oceanibacterium</taxon>
    </lineage>
</organism>
<dbReference type="PANTHER" id="PTHR10266:SF3">
    <property type="entry name" value="CYTOCHROME C1, HEME PROTEIN, MITOCHONDRIAL"/>
    <property type="match status" value="1"/>
</dbReference>
<evidence type="ECO:0000256" key="9">
    <source>
        <dbReference type="PIRSR" id="PIRSR602326-1"/>
    </source>
</evidence>
<gene>
    <name evidence="13" type="primary">fbcH</name>
    <name evidence="13" type="ORF">OCH7691_03783</name>
</gene>
<feature type="binding site" description="covalent" evidence="9">
    <location>
        <position position="63"/>
    </location>
    <ligand>
        <name>heme c</name>
        <dbReference type="ChEBI" id="CHEBI:61717"/>
    </ligand>
</feature>
<sequence length="257" mass="27845">MMLKALRLAGAGIALTLGFSVAALAASEGTPEPPELEWHHSGPFGTYDRAAAQRGMQVYKEVCSSCHSLRLVSFRNLTDLGYSADQVKSFAAEYEVTDGPDDAGDMFERPGIPADRFPSPFDNDKAARAANGGALPPDLSLIVKAREGHEDYIHAILAGYSEPPADVELREGMHYNKYFPGGGIGMPPPLFDDQVEYSDGTPATVDQMAKDVTVFLAWAAEPKMEARKQTGIGVIIFLIVLTGLLYAVKRKVWSDLH</sequence>
<evidence type="ECO:0000313" key="13">
    <source>
        <dbReference type="EMBL" id="SLN74609.1"/>
    </source>
</evidence>
<dbReference type="Gene3D" id="1.10.760.10">
    <property type="entry name" value="Cytochrome c-like domain"/>
    <property type="match status" value="1"/>
</dbReference>
<dbReference type="PANTHER" id="PTHR10266">
    <property type="entry name" value="CYTOCHROME C1"/>
    <property type="match status" value="1"/>
</dbReference>
<protein>
    <recommendedName>
        <fullName evidence="2">Cytochrome c1</fullName>
    </recommendedName>
</protein>
<dbReference type="EMBL" id="FWFR01000003">
    <property type="protein sequence ID" value="SLN74609.1"/>
    <property type="molecule type" value="Genomic_DNA"/>
</dbReference>
<dbReference type="GO" id="GO:0046872">
    <property type="term" value="F:metal ion binding"/>
    <property type="evidence" value="ECO:0007669"/>
    <property type="project" value="UniProtKB-KW"/>
</dbReference>
<reference evidence="13 14" key="1">
    <citation type="submission" date="2017-03" db="EMBL/GenBank/DDBJ databases">
        <authorList>
            <person name="Afonso C.L."/>
            <person name="Miller P.J."/>
            <person name="Scott M.A."/>
            <person name="Spackman E."/>
            <person name="Goraichik I."/>
            <person name="Dimitrov K.M."/>
            <person name="Suarez D.L."/>
            <person name="Swayne D.E."/>
        </authorList>
    </citation>
    <scope>NUCLEOTIDE SEQUENCE [LARGE SCALE GENOMIC DNA]</scope>
    <source>
        <strain evidence="13 14">CECT 7691</strain>
    </source>
</reference>
<evidence type="ECO:0000259" key="12">
    <source>
        <dbReference type="PROSITE" id="PS51007"/>
    </source>
</evidence>
<dbReference type="Proteomes" id="UP000193200">
    <property type="component" value="Unassembled WGS sequence"/>
</dbReference>
<feature type="binding site" description="covalent" evidence="9">
    <location>
        <position position="66"/>
    </location>
    <ligand>
        <name>heme c</name>
        <dbReference type="ChEBI" id="CHEBI:61717"/>
    </ligand>
</feature>
<comment type="subcellular location">
    <subcellularLocation>
        <location evidence="1">Membrane</location>
    </subcellularLocation>
</comment>
<dbReference type="Pfam" id="PF02167">
    <property type="entry name" value="Cytochrom_C1"/>
    <property type="match status" value="1"/>
</dbReference>
<dbReference type="GO" id="GO:0009055">
    <property type="term" value="F:electron transfer activity"/>
    <property type="evidence" value="ECO:0007669"/>
    <property type="project" value="InterPro"/>
</dbReference>
<keyword evidence="11" id="KW-0732">Signal</keyword>
<dbReference type="SUPFAM" id="SSF46626">
    <property type="entry name" value="Cytochrome c"/>
    <property type="match status" value="1"/>
</dbReference>
<dbReference type="GO" id="GO:0016020">
    <property type="term" value="C:membrane"/>
    <property type="evidence" value="ECO:0007669"/>
    <property type="project" value="UniProtKB-SubCell"/>
</dbReference>
<evidence type="ECO:0000256" key="7">
    <source>
        <dbReference type="ARBA" id="ARBA00023004"/>
    </source>
</evidence>
<feature type="transmembrane region" description="Helical" evidence="10">
    <location>
        <begin position="230"/>
        <end position="248"/>
    </location>
</feature>
<evidence type="ECO:0000256" key="4">
    <source>
        <dbReference type="ARBA" id="ARBA00022692"/>
    </source>
</evidence>
<evidence type="ECO:0000256" key="8">
    <source>
        <dbReference type="ARBA" id="ARBA00023136"/>
    </source>
</evidence>
<evidence type="ECO:0000313" key="14">
    <source>
        <dbReference type="Proteomes" id="UP000193200"/>
    </source>
</evidence>
<dbReference type="PRINTS" id="PR00603">
    <property type="entry name" value="CYTOCHROMEC1"/>
</dbReference>
<evidence type="ECO:0000256" key="11">
    <source>
        <dbReference type="SAM" id="SignalP"/>
    </source>
</evidence>
<dbReference type="InterPro" id="IPR009056">
    <property type="entry name" value="Cyt_c-like_dom"/>
</dbReference>
<evidence type="ECO:0000256" key="10">
    <source>
        <dbReference type="SAM" id="Phobius"/>
    </source>
</evidence>
<dbReference type="InterPro" id="IPR036909">
    <property type="entry name" value="Cyt_c-like_dom_sf"/>
</dbReference>
<dbReference type="Gene3D" id="1.20.5.100">
    <property type="entry name" value="Cytochrome c1, transmembrane anchor, C-terminal"/>
    <property type="match status" value="1"/>
</dbReference>
<keyword evidence="14" id="KW-1185">Reference proteome</keyword>
<dbReference type="InterPro" id="IPR002326">
    <property type="entry name" value="Cyt_c1"/>
</dbReference>
<accession>A0A1Y5TVW6</accession>
<name>A0A1Y5TVW6_9PROT</name>
<feature type="signal peptide" evidence="11">
    <location>
        <begin position="1"/>
        <end position="25"/>
    </location>
</feature>
<keyword evidence="5 9" id="KW-0479">Metal-binding</keyword>
<feature type="domain" description="Cytochrome c" evidence="12">
    <location>
        <begin position="50"/>
        <end position="202"/>
    </location>
</feature>
<feature type="chain" id="PRO_5012667051" description="Cytochrome c1" evidence="11">
    <location>
        <begin position="26"/>
        <end position="257"/>
    </location>
</feature>
<evidence type="ECO:0000256" key="2">
    <source>
        <dbReference type="ARBA" id="ARBA00016165"/>
    </source>
</evidence>
<evidence type="ECO:0000256" key="3">
    <source>
        <dbReference type="ARBA" id="ARBA00022617"/>
    </source>
</evidence>
<keyword evidence="3 9" id="KW-0349">Heme</keyword>
<dbReference type="AlphaFoldDB" id="A0A1Y5TVW6"/>
<keyword evidence="6 10" id="KW-1133">Transmembrane helix</keyword>
<evidence type="ECO:0000256" key="6">
    <source>
        <dbReference type="ARBA" id="ARBA00022989"/>
    </source>
</evidence>
<keyword evidence="7 9" id="KW-0408">Iron</keyword>
<dbReference type="OrthoDB" id="9808471at2"/>
<evidence type="ECO:0000256" key="5">
    <source>
        <dbReference type="ARBA" id="ARBA00022723"/>
    </source>
</evidence>
<dbReference type="FunFam" id="1.10.760.10:FF:000011">
    <property type="entry name" value="Cytochrome c1, putative"/>
    <property type="match status" value="1"/>
</dbReference>
<dbReference type="PROSITE" id="PS51007">
    <property type="entry name" value="CYTC"/>
    <property type="match status" value="1"/>
</dbReference>
<dbReference type="GO" id="GO:0020037">
    <property type="term" value="F:heme binding"/>
    <property type="evidence" value="ECO:0007669"/>
    <property type="project" value="InterPro"/>
</dbReference>
<evidence type="ECO:0000256" key="1">
    <source>
        <dbReference type="ARBA" id="ARBA00004370"/>
    </source>
</evidence>
<keyword evidence="8 10" id="KW-0472">Membrane</keyword>